<sequence>MARRRYRRRNHRSLDLRDPQQMSLFPNHVEGDFGDQRQFMLREQFMHELNDSSYGYCPFSRVPFDASFNDAPLYVADTFYVLVDDQPRKFAFPKIKAAGEEEVRTLFVTGLPRDVHRREFWNLFNHIPGKRKLKLTCRQP</sequence>
<evidence type="ECO:0008006" key="3">
    <source>
        <dbReference type="Google" id="ProtNLM"/>
    </source>
</evidence>
<dbReference type="Proteomes" id="UP000001307">
    <property type="component" value="Unassembled WGS sequence"/>
</dbReference>
<dbReference type="OrthoDB" id="431169at2759"/>
<dbReference type="InParanoid" id="E4Y385"/>
<proteinExistence type="predicted"/>
<organism evidence="1">
    <name type="scientific">Oikopleura dioica</name>
    <name type="common">Tunicate</name>
    <dbReference type="NCBI Taxonomy" id="34765"/>
    <lineage>
        <taxon>Eukaryota</taxon>
        <taxon>Metazoa</taxon>
        <taxon>Chordata</taxon>
        <taxon>Tunicata</taxon>
        <taxon>Appendicularia</taxon>
        <taxon>Copelata</taxon>
        <taxon>Oikopleuridae</taxon>
        <taxon>Oikopleura</taxon>
    </lineage>
</organism>
<protein>
    <recommendedName>
        <fullName evidence="3">RRM domain-containing protein</fullName>
    </recommendedName>
</protein>
<gene>
    <name evidence="1" type="ORF">GSOID_T00001432001</name>
</gene>
<dbReference type="Gene3D" id="3.30.70.330">
    <property type="match status" value="1"/>
</dbReference>
<name>E4Y385_OIKDI</name>
<keyword evidence="2" id="KW-1185">Reference proteome</keyword>
<reference evidence="1" key="1">
    <citation type="journal article" date="2010" name="Science">
        <title>Plasticity of animal genome architecture unmasked by rapid evolution of a pelagic tunicate.</title>
        <authorList>
            <person name="Denoeud F."/>
            <person name="Henriet S."/>
            <person name="Mungpakdee S."/>
            <person name="Aury J.M."/>
            <person name="Da Silva C."/>
            <person name="Brinkmann H."/>
            <person name="Mikhaleva J."/>
            <person name="Olsen L.C."/>
            <person name="Jubin C."/>
            <person name="Canestro C."/>
            <person name="Bouquet J.M."/>
            <person name="Danks G."/>
            <person name="Poulain J."/>
            <person name="Campsteijn C."/>
            <person name="Adamski M."/>
            <person name="Cross I."/>
            <person name="Yadetie F."/>
            <person name="Muffato M."/>
            <person name="Louis A."/>
            <person name="Butcher S."/>
            <person name="Tsagkogeorga G."/>
            <person name="Konrad A."/>
            <person name="Singh S."/>
            <person name="Jensen M.F."/>
            <person name="Cong E.H."/>
            <person name="Eikeseth-Otteraa H."/>
            <person name="Noel B."/>
            <person name="Anthouard V."/>
            <person name="Porcel B.M."/>
            <person name="Kachouri-Lafond R."/>
            <person name="Nishino A."/>
            <person name="Ugolini M."/>
            <person name="Chourrout P."/>
            <person name="Nishida H."/>
            <person name="Aasland R."/>
            <person name="Huzurbazar S."/>
            <person name="Westhof E."/>
            <person name="Delsuc F."/>
            <person name="Lehrach H."/>
            <person name="Reinhardt R."/>
            <person name="Weissenbach J."/>
            <person name="Roy S.W."/>
            <person name="Artiguenave F."/>
            <person name="Postlethwait J.H."/>
            <person name="Manak J.R."/>
            <person name="Thompson E.M."/>
            <person name="Jaillon O."/>
            <person name="Du Pasquier L."/>
            <person name="Boudinot P."/>
            <person name="Liberles D.A."/>
            <person name="Volff J.N."/>
            <person name="Philippe H."/>
            <person name="Lenhard B."/>
            <person name="Roest Crollius H."/>
            <person name="Wincker P."/>
            <person name="Chourrout D."/>
        </authorList>
    </citation>
    <scope>NUCLEOTIDE SEQUENCE [LARGE SCALE GENOMIC DNA]</scope>
</reference>
<evidence type="ECO:0000313" key="2">
    <source>
        <dbReference type="Proteomes" id="UP000001307"/>
    </source>
</evidence>
<dbReference type="InterPro" id="IPR012677">
    <property type="entry name" value="Nucleotide-bd_a/b_plait_sf"/>
</dbReference>
<feature type="non-terminal residue" evidence="1">
    <location>
        <position position="140"/>
    </location>
</feature>
<dbReference type="EMBL" id="FN654060">
    <property type="protein sequence ID" value="CBY16301.1"/>
    <property type="molecule type" value="Genomic_DNA"/>
</dbReference>
<dbReference type="AlphaFoldDB" id="E4Y385"/>
<accession>E4Y385</accession>
<evidence type="ECO:0000313" key="1">
    <source>
        <dbReference type="EMBL" id="CBY16301.1"/>
    </source>
</evidence>